<gene>
    <name evidence="1" type="ORF">Lbru_2004</name>
</gene>
<comment type="caution">
    <text evidence="1">The sequence shown here is derived from an EMBL/GenBank/DDBJ whole genome shotgun (WGS) entry which is preliminary data.</text>
</comment>
<dbReference type="Proteomes" id="UP000054742">
    <property type="component" value="Unassembled WGS sequence"/>
</dbReference>
<organism evidence="1 2">
    <name type="scientific">Legionella brunensis</name>
    <dbReference type="NCBI Taxonomy" id="29422"/>
    <lineage>
        <taxon>Bacteria</taxon>
        <taxon>Pseudomonadati</taxon>
        <taxon>Pseudomonadota</taxon>
        <taxon>Gammaproteobacteria</taxon>
        <taxon>Legionellales</taxon>
        <taxon>Legionellaceae</taxon>
        <taxon>Legionella</taxon>
    </lineage>
</organism>
<dbReference type="RefSeq" id="WP_058441998.1">
    <property type="nucleotide sequence ID" value="NZ_CAAAHU010000005.1"/>
</dbReference>
<dbReference type="Gene3D" id="3.30.2430.10">
    <property type="entry name" value="phosphothreonine lyase"/>
    <property type="match status" value="1"/>
</dbReference>
<dbReference type="InterPro" id="IPR038498">
    <property type="entry name" value="OspF/SpvC_sf"/>
</dbReference>
<reference evidence="1 2" key="1">
    <citation type="submission" date="2015-11" db="EMBL/GenBank/DDBJ databases">
        <title>Genomic analysis of 38 Legionella species identifies large and diverse effector repertoires.</title>
        <authorList>
            <person name="Burstein D."/>
            <person name="Amaro F."/>
            <person name="Zusman T."/>
            <person name="Lifshitz Z."/>
            <person name="Cohen O."/>
            <person name="Gilbert J.A."/>
            <person name="Pupko T."/>
            <person name="Shuman H.A."/>
            <person name="Segal G."/>
        </authorList>
    </citation>
    <scope>NUCLEOTIDE SEQUENCE [LARGE SCALE GENOMIC DNA]</scope>
    <source>
        <strain evidence="1 2">ATCC 43878</strain>
    </source>
</reference>
<evidence type="ECO:0000313" key="1">
    <source>
        <dbReference type="EMBL" id="KTC81484.1"/>
    </source>
</evidence>
<proteinExistence type="predicted"/>
<dbReference type="AlphaFoldDB" id="A0A0W0SDC5"/>
<dbReference type="EMBL" id="LNXV01000029">
    <property type="protein sequence ID" value="KTC81484.1"/>
    <property type="molecule type" value="Genomic_DNA"/>
</dbReference>
<name>A0A0W0SDC5_9GAMM</name>
<accession>A0A0W0SDC5</accession>
<evidence type="ECO:0000313" key="2">
    <source>
        <dbReference type="Proteomes" id="UP000054742"/>
    </source>
</evidence>
<keyword evidence="2" id="KW-1185">Reference proteome</keyword>
<protein>
    <submittedName>
        <fullName evidence="1">Ankyrin repeat protein</fullName>
    </submittedName>
</protein>
<dbReference type="PATRIC" id="fig|29422.6.peg.2137"/>
<dbReference type="OrthoDB" id="5643032at2"/>
<sequence>MKYADLIDPENLTYSENIFNQNSDEKFTIRRSFSDNSYFISFLPKPWKNKHPKSLATNWKARLSIHPEDLDKAWEIIYPILCQNAATFKVANRNTFKKLMDDRKQKLDRLLRHYNQFLADYDADCLDYHSLRNKYYELSKIINIYNPNQWRFVSFAQYYYTKLANFFSFYFLSKDQLFIHTRQKYEQLIEQRKQKVANSSRFYEGMQFTLYILQGLEKNLQLMLKEIEILLLRENIRPGIIYPTDRQIGIYSSIRHPGKTYYHDAISVDNYNPDNANDPFDFLETIPTEEIIQENDYLQQQSKQTTQFIIHALTMKKFISPTALKAMAKHKEDVVDYIKNLPLDARKKLVTESLDKSTNLGAFFRVQRGIFKPRLSRGTLQEIERERKLLA</sequence>